<gene>
    <name evidence="1" type="ORF">A5630_25470</name>
</gene>
<sequence length="96" mass="10502">MDMAPDPHELAAHIQDMAAKAATTTSLPAGLTSDQPMPYGYRRWNGAVWPDCQVDAYNRAVAQAIERHRAGYDASALVNGVYNLASSFDRHAKQAR</sequence>
<dbReference type="AlphaFoldDB" id="A0A1A3GY89"/>
<dbReference type="EMBL" id="LZLC01000160">
    <property type="protein sequence ID" value="OBJ40304.1"/>
    <property type="molecule type" value="Genomic_DNA"/>
</dbReference>
<reference evidence="1 2" key="1">
    <citation type="submission" date="2016-06" db="EMBL/GenBank/DDBJ databases">
        <authorList>
            <person name="Kjaerup R.B."/>
            <person name="Dalgaard T.S."/>
            <person name="Juul-Madsen H.R."/>
        </authorList>
    </citation>
    <scope>NUCLEOTIDE SEQUENCE [LARGE SCALE GENOMIC DNA]</scope>
    <source>
        <strain evidence="1 2">1127319.6</strain>
    </source>
</reference>
<name>A0A1A3GY89_MYCMU</name>
<evidence type="ECO:0000313" key="2">
    <source>
        <dbReference type="Proteomes" id="UP000093898"/>
    </source>
</evidence>
<dbReference type="Proteomes" id="UP000093898">
    <property type="component" value="Unassembled WGS sequence"/>
</dbReference>
<evidence type="ECO:0000313" key="1">
    <source>
        <dbReference type="EMBL" id="OBJ40304.1"/>
    </source>
</evidence>
<organism evidence="1 2">
    <name type="scientific">Mycolicibacterium mucogenicum</name>
    <name type="common">Mycobacterium mucogenicum</name>
    <dbReference type="NCBI Taxonomy" id="56689"/>
    <lineage>
        <taxon>Bacteria</taxon>
        <taxon>Bacillati</taxon>
        <taxon>Actinomycetota</taxon>
        <taxon>Actinomycetes</taxon>
        <taxon>Mycobacteriales</taxon>
        <taxon>Mycobacteriaceae</taxon>
        <taxon>Mycolicibacterium</taxon>
    </lineage>
</organism>
<accession>A0A1A3GY89</accession>
<proteinExistence type="predicted"/>
<comment type="caution">
    <text evidence="1">The sequence shown here is derived from an EMBL/GenBank/DDBJ whole genome shotgun (WGS) entry which is preliminary data.</text>
</comment>
<protein>
    <submittedName>
        <fullName evidence="1">Uncharacterized protein</fullName>
    </submittedName>
</protein>